<name>A0ABN2XNM6_9ACTN</name>
<feature type="signal peptide" evidence="2">
    <location>
        <begin position="1"/>
        <end position="24"/>
    </location>
</feature>
<dbReference type="Proteomes" id="UP001500443">
    <property type="component" value="Unassembled WGS sequence"/>
</dbReference>
<sequence>MRLHHVRRKAVPLAAAVAMLSVLAACGDSDDDGDDGGSSASPAAAAGGATDLSKECPATIVVQTAWWPDITSAGAIYQLLGDDMDVDANAKKVTAPLVASGGKDTGVRLELRSGGPAIGFNPTSSQMYTDDSIHLGIPQGFDEAIQNSEKQPTLAVMSLLAKNPQVIMWDPETHPDVETIEDLGKTDTTVVYVPTPYMDYLTSTGVLKKDQVDSSGDGSPARFVAAGGDIATSGYATEDPYIYEKELPDWGKPVASQLAYEYYPNPGPSPVIRAADKGELAPCLKKLVPVVQQGVVDLMENPDPVIDKVIELRDAFKADQPFSKGVGKYSIEQMRALDLVADPGKPVGEFDTARVEELIGLAGPVFEAQKKPLKDGLAPGDLVTNEFIDTSITLGGE</sequence>
<organism evidence="3 4">
    <name type="scientific">Streptomyces synnematoformans</name>
    <dbReference type="NCBI Taxonomy" id="415721"/>
    <lineage>
        <taxon>Bacteria</taxon>
        <taxon>Bacillati</taxon>
        <taxon>Actinomycetota</taxon>
        <taxon>Actinomycetes</taxon>
        <taxon>Kitasatosporales</taxon>
        <taxon>Streptomycetaceae</taxon>
        <taxon>Streptomyces</taxon>
    </lineage>
</organism>
<keyword evidence="4" id="KW-1185">Reference proteome</keyword>
<gene>
    <name evidence="3" type="ORF">GCM10009802_15350</name>
</gene>
<accession>A0ABN2XNM6</accession>
<evidence type="ECO:0000313" key="4">
    <source>
        <dbReference type="Proteomes" id="UP001500443"/>
    </source>
</evidence>
<proteinExistence type="predicted"/>
<feature type="region of interest" description="Disordered" evidence="1">
    <location>
        <begin position="30"/>
        <end position="49"/>
    </location>
</feature>
<dbReference type="RefSeq" id="WP_344289045.1">
    <property type="nucleotide sequence ID" value="NZ_BAAAPF010000027.1"/>
</dbReference>
<evidence type="ECO:0000256" key="2">
    <source>
        <dbReference type="SAM" id="SignalP"/>
    </source>
</evidence>
<dbReference type="Gene3D" id="3.40.190.10">
    <property type="entry name" value="Periplasmic binding protein-like II"/>
    <property type="match status" value="2"/>
</dbReference>
<evidence type="ECO:0000256" key="1">
    <source>
        <dbReference type="SAM" id="MobiDB-lite"/>
    </source>
</evidence>
<feature type="chain" id="PRO_5046530704" evidence="2">
    <location>
        <begin position="25"/>
        <end position="397"/>
    </location>
</feature>
<dbReference type="EMBL" id="BAAAPF010000027">
    <property type="protein sequence ID" value="GAA2115400.1"/>
    <property type="molecule type" value="Genomic_DNA"/>
</dbReference>
<protein>
    <submittedName>
        <fullName evidence="3">Nitrate ABC transporter substrate-binding protein</fullName>
    </submittedName>
</protein>
<reference evidence="3 4" key="1">
    <citation type="journal article" date="2019" name="Int. J. Syst. Evol. Microbiol.">
        <title>The Global Catalogue of Microorganisms (GCM) 10K type strain sequencing project: providing services to taxonomists for standard genome sequencing and annotation.</title>
        <authorList>
            <consortium name="The Broad Institute Genomics Platform"/>
            <consortium name="The Broad Institute Genome Sequencing Center for Infectious Disease"/>
            <person name="Wu L."/>
            <person name="Ma J."/>
        </authorList>
    </citation>
    <scope>NUCLEOTIDE SEQUENCE [LARGE SCALE GENOMIC DNA]</scope>
    <source>
        <strain evidence="3 4">JCM 15481</strain>
    </source>
</reference>
<dbReference type="PROSITE" id="PS51257">
    <property type="entry name" value="PROKAR_LIPOPROTEIN"/>
    <property type="match status" value="1"/>
</dbReference>
<keyword evidence="2" id="KW-0732">Signal</keyword>
<feature type="compositionally biased region" description="Low complexity" evidence="1">
    <location>
        <begin position="37"/>
        <end position="49"/>
    </location>
</feature>
<evidence type="ECO:0000313" key="3">
    <source>
        <dbReference type="EMBL" id="GAA2115400.1"/>
    </source>
</evidence>
<comment type="caution">
    <text evidence="3">The sequence shown here is derived from an EMBL/GenBank/DDBJ whole genome shotgun (WGS) entry which is preliminary data.</text>
</comment>